<name>A0A395NN55_TRIAR</name>
<evidence type="ECO:0000256" key="1">
    <source>
        <dbReference type="SAM" id="MobiDB-lite"/>
    </source>
</evidence>
<gene>
    <name evidence="2" type="ORF">TARUN_4729</name>
</gene>
<sequence length="289" mass="32793">MSSPSSCRTYSLDSISTKPSSRGSSPAVQKESSSSSRGRTRRNAKHVTPCWNLMFHPRSYEEIYAERAYLTSSLQMYSIKAVELIHQYSLIEEELQAKDHIGKQRRKLGKQMSFIKVKLSEASRQEKAIIIRLSELQMEQLGRDTWEQVQQRRMFYASLSSGAVMPPSTSPETPLNASSMEFVPSDAHKQHTMPEMERYNVLDTVVEAKEGEEDGNEAPKDNGDKVGTRQKIDNVSEDLCNHGLEYTYQVYGDAENPQPLPSHIRERVSSCSEEKRRSLPNLCSLWPGV</sequence>
<protein>
    <submittedName>
        <fullName evidence="2">Uncharacterized protein</fullName>
    </submittedName>
</protein>
<evidence type="ECO:0000313" key="2">
    <source>
        <dbReference type="EMBL" id="RFU77515.1"/>
    </source>
</evidence>
<accession>A0A395NN55</accession>
<keyword evidence="3" id="KW-1185">Reference proteome</keyword>
<organism evidence="2 3">
    <name type="scientific">Trichoderma arundinaceum</name>
    <dbReference type="NCBI Taxonomy" id="490622"/>
    <lineage>
        <taxon>Eukaryota</taxon>
        <taxon>Fungi</taxon>
        <taxon>Dikarya</taxon>
        <taxon>Ascomycota</taxon>
        <taxon>Pezizomycotina</taxon>
        <taxon>Sordariomycetes</taxon>
        <taxon>Hypocreomycetidae</taxon>
        <taxon>Hypocreales</taxon>
        <taxon>Hypocreaceae</taxon>
        <taxon>Trichoderma</taxon>
    </lineage>
</organism>
<evidence type="ECO:0000313" key="3">
    <source>
        <dbReference type="Proteomes" id="UP000266272"/>
    </source>
</evidence>
<dbReference type="AlphaFoldDB" id="A0A395NN55"/>
<dbReference type="EMBL" id="PXOA01000278">
    <property type="protein sequence ID" value="RFU77515.1"/>
    <property type="molecule type" value="Genomic_DNA"/>
</dbReference>
<reference evidence="2 3" key="1">
    <citation type="journal article" date="2018" name="PLoS Pathog.">
        <title>Evolution of structural diversity of trichothecenes, a family of toxins produced by plant pathogenic and entomopathogenic fungi.</title>
        <authorList>
            <person name="Proctor R.H."/>
            <person name="McCormick S.P."/>
            <person name="Kim H.S."/>
            <person name="Cardoza R.E."/>
            <person name="Stanley A.M."/>
            <person name="Lindo L."/>
            <person name="Kelly A."/>
            <person name="Brown D.W."/>
            <person name="Lee T."/>
            <person name="Vaughan M.M."/>
            <person name="Alexander N.J."/>
            <person name="Busman M."/>
            <person name="Gutierrez S."/>
        </authorList>
    </citation>
    <scope>NUCLEOTIDE SEQUENCE [LARGE SCALE GENOMIC DNA]</scope>
    <source>
        <strain evidence="2 3">IBT 40837</strain>
    </source>
</reference>
<comment type="caution">
    <text evidence="2">The sequence shown here is derived from an EMBL/GenBank/DDBJ whole genome shotgun (WGS) entry which is preliminary data.</text>
</comment>
<dbReference type="OrthoDB" id="5226586at2759"/>
<feature type="region of interest" description="Disordered" evidence="1">
    <location>
        <begin position="1"/>
        <end position="43"/>
    </location>
</feature>
<proteinExistence type="predicted"/>
<dbReference type="Proteomes" id="UP000266272">
    <property type="component" value="Unassembled WGS sequence"/>
</dbReference>
<feature type="compositionally biased region" description="Polar residues" evidence="1">
    <location>
        <begin position="1"/>
        <end position="31"/>
    </location>
</feature>